<comment type="caution">
    <text evidence="9">Lacks conserved residue(s) required for the propagation of feature annotation.</text>
</comment>
<keyword evidence="2 9" id="KW-1003">Cell membrane</keyword>
<comment type="subcellular location">
    <subcellularLocation>
        <location evidence="9">Cell membrane</location>
        <topology evidence="9">Multi-pass membrane protein</topology>
    </subcellularLocation>
</comment>
<keyword evidence="3 9" id="KW-0645">Protease</keyword>
<dbReference type="RefSeq" id="WP_079588605.1">
    <property type="nucleotide sequence ID" value="NZ_CP154629.1"/>
</dbReference>
<dbReference type="PANTHER" id="PTHR33695:SF1">
    <property type="entry name" value="LIPOPROTEIN SIGNAL PEPTIDASE"/>
    <property type="match status" value="1"/>
</dbReference>
<sequence length="150" mass="17470">MYFTLISILIIIDQAIKWISRTKLTKFESYPVIDGFFHFTYVENRGAAFGMLQNKTWFFVLITLLVVGYMIYFTKKNKNIDKKLTFVLSIITAGAIGNLIDRIWLGFVVDMFDFRGIWQFVFNFADICVVVGGILLIFLIIKDKEILEKI</sequence>
<keyword evidence="6 9" id="KW-0378">Hydrolase</keyword>
<comment type="catalytic activity">
    <reaction evidence="9 10">
        <text>Release of signal peptides from bacterial membrane prolipoproteins. Hydrolyzes -Xaa-Yaa-Zaa-|-(S,diacylglyceryl)Cys-, in which Xaa is hydrophobic (preferably Leu), and Yaa (Ala or Ser) and Zaa (Gly or Ala) have small, neutral side chains.</text>
        <dbReference type="EC" id="3.4.23.36"/>
    </reaction>
</comment>
<dbReference type="PANTHER" id="PTHR33695">
    <property type="entry name" value="LIPOPROTEIN SIGNAL PEPTIDASE"/>
    <property type="match status" value="1"/>
</dbReference>
<evidence type="ECO:0000313" key="13">
    <source>
        <dbReference type="Proteomes" id="UP000243406"/>
    </source>
</evidence>
<comment type="function">
    <text evidence="9 10">This protein specifically catalyzes the removal of signal peptides from prolipoproteins.</text>
</comment>
<dbReference type="UniPathway" id="UPA00665"/>
<comment type="similarity">
    <text evidence="1 9 11">Belongs to the peptidase A8 family.</text>
</comment>
<keyword evidence="13" id="KW-1185">Reference proteome</keyword>
<dbReference type="GO" id="GO:0005886">
    <property type="term" value="C:plasma membrane"/>
    <property type="evidence" value="ECO:0007669"/>
    <property type="project" value="UniProtKB-SubCell"/>
</dbReference>
<dbReference type="HAMAP" id="MF_00161">
    <property type="entry name" value="LspA"/>
    <property type="match status" value="1"/>
</dbReference>
<dbReference type="GO" id="GO:0006508">
    <property type="term" value="P:proteolysis"/>
    <property type="evidence" value="ECO:0007669"/>
    <property type="project" value="UniProtKB-KW"/>
</dbReference>
<dbReference type="EMBL" id="FUYN01000001">
    <property type="protein sequence ID" value="SKB28778.1"/>
    <property type="molecule type" value="Genomic_DNA"/>
</dbReference>
<accession>A0A1T5A1C4</accession>
<keyword evidence="4 9" id="KW-0812">Transmembrane</keyword>
<name>A0A1T5A1C4_9FIRM</name>
<keyword evidence="8 9" id="KW-0472">Membrane</keyword>
<feature type="transmembrane region" description="Helical" evidence="9">
    <location>
        <begin position="56"/>
        <end position="74"/>
    </location>
</feature>
<evidence type="ECO:0000256" key="7">
    <source>
        <dbReference type="ARBA" id="ARBA00022989"/>
    </source>
</evidence>
<feature type="transmembrane region" description="Helical" evidence="9">
    <location>
        <begin position="117"/>
        <end position="141"/>
    </location>
</feature>
<keyword evidence="7 9" id="KW-1133">Transmembrane helix</keyword>
<organism evidence="12 13">
    <name type="scientific">Acetoanaerobium noterae</name>
    <dbReference type="NCBI Taxonomy" id="745369"/>
    <lineage>
        <taxon>Bacteria</taxon>
        <taxon>Bacillati</taxon>
        <taxon>Bacillota</taxon>
        <taxon>Clostridia</taxon>
        <taxon>Peptostreptococcales</taxon>
        <taxon>Filifactoraceae</taxon>
        <taxon>Acetoanaerobium</taxon>
    </lineage>
</organism>
<gene>
    <name evidence="9" type="primary">lspA</name>
    <name evidence="12" type="ORF">SAMN02745120_0651</name>
</gene>
<protein>
    <recommendedName>
        <fullName evidence="9">Lipoprotein signal peptidase</fullName>
        <ecNumber evidence="9">3.4.23.36</ecNumber>
    </recommendedName>
    <alternativeName>
        <fullName evidence="9">Prolipoprotein signal peptidase</fullName>
    </alternativeName>
    <alternativeName>
        <fullName evidence="9">Signal peptidase II</fullName>
        <shortName evidence="9">SPase II</shortName>
    </alternativeName>
</protein>
<evidence type="ECO:0000256" key="3">
    <source>
        <dbReference type="ARBA" id="ARBA00022670"/>
    </source>
</evidence>
<evidence type="ECO:0000256" key="11">
    <source>
        <dbReference type="RuleBase" id="RU004181"/>
    </source>
</evidence>
<dbReference type="InterPro" id="IPR001872">
    <property type="entry name" value="Peptidase_A8"/>
</dbReference>
<dbReference type="GO" id="GO:0004190">
    <property type="term" value="F:aspartic-type endopeptidase activity"/>
    <property type="evidence" value="ECO:0007669"/>
    <property type="project" value="UniProtKB-UniRule"/>
</dbReference>
<dbReference type="OrthoDB" id="9810259at2"/>
<dbReference type="PRINTS" id="PR00781">
    <property type="entry name" value="LIPOSIGPTASE"/>
</dbReference>
<dbReference type="Proteomes" id="UP000243406">
    <property type="component" value="Unassembled WGS sequence"/>
</dbReference>
<proteinExistence type="inferred from homology"/>
<evidence type="ECO:0000256" key="4">
    <source>
        <dbReference type="ARBA" id="ARBA00022692"/>
    </source>
</evidence>
<feature type="active site" evidence="9">
    <location>
        <position position="126"/>
    </location>
</feature>
<reference evidence="13" key="1">
    <citation type="submission" date="2017-02" db="EMBL/GenBank/DDBJ databases">
        <authorList>
            <person name="Varghese N."/>
            <person name="Submissions S."/>
        </authorList>
    </citation>
    <scope>NUCLEOTIDE SEQUENCE [LARGE SCALE GENOMIC DNA]</scope>
    <source>
        <strain evidence="13">ATCC 35199</strain>
    </source>
</reference>
<comment type="pathway">
    <text evidence="9">Protein modification; lipoprotein biosynthesis (signal peptide cleavage).</text>
</comment>
<dbReference type="NCBIfam" id="TIGR00077">
    <property type="entry name" value="lspA"/>
    <property type="match status" value="1"/>
</dbReference>
<keyword evidence="5 9" id="KW-0064">Aspartyl protease</keyword>
<dbReference type="EC" id="3.4.23.36" evidence="9"/>
<feature type="active site" evidence="9">
    <location>
        <position position="110"/>
    </location>
</feature>
<dbReference type="Pfam" id="PF01252">
    <property type="entry name" value="Peptidase_A8"/>
    <property type="match status" value="1"/>
</dbReference>
<dbReference type="PROSITE" id="PS00855">
    <property type="entry name" value="SPASE_II"/>
    <property type="match status" value="1"/>
</dbReference>
<evidence type="ECO:0000256" key="10">
    <source>
        <dbReference type="RuleBase" id="RU000594"/>
    </source>
</evidence>
<evidence type="ECO:0000256" key="1">
    <source>
        <dbReference type="ARBA" id="ARBA00006139"/>
    </source>
</evidence>
<dbReference type="AlphaFoldDB" id="A0A1T5A1C4"/>
<evidence type="ECO:0000256" key="8">
    <source>
        <dbReference type="ARBA" id="ARBA00023136"/>
    </source>
</evidence>
<evidence type="ECO:0000313" key="12">
    <source>
        <dbReference type="EMBL" id="SKB28778.1"/>
    </source>
</evidence>
<evidence type="ECO:0000256" key="5">
    <source>
        <dbReference type="ARBA" id="ARBA00022750"/>
    </source>
</evidence>
<evidence type="ECO:0000256" key="9">
    <source>
        <dbReference type="HAMAP-Rule" id="MF_00161"/>
    </source>
</evidence>
<evidence type="ECO:0000256" key="2">
    <source>
        <dbReference type="ARBA" id="ARBA00022475"/>
    </source>
</evidence>
<evidence type="ECO:0000256" key="6">
    <source>
        <dbReference type="ARBA" id="ARBA00022801"/>
    </source>
</evidence>
<feature type="transmembrane region" description="Helical" evidence="9">
    <location>
        <begin position="86"/>
        <end position="105"/>
    </location>
</feature>